<organism evidence="5">
    <name type="scientific">Zooxanthella nutricula</name>
    <dbReference type="NCBI Taxonomy" id="1333877"/>
    <lineage>
        <taxon>Eukaryota</taxon>
        <taxon>Sar</taxon>
        <taxon>Alveolata</taxon>
        <taxon>Dinophyceae</taxon>
        <taxon>Peridiniales</taxon>
        <taxon>Peridiniales incertae sedis</taxon>
        <taxon>Zooxanthella</taxon>
    </lineage>
</organism>
<dbReference type="SMART" id="SM01084">
    <property type="entry name" value="CKS"/>
    <property type="match status" value="1"/>
</dbReference>
<evidence type="ECO:0000256" key="2">
    <source>
        <dbReference type="ARBA" id="ARBA00022618"/>
    </source>
</evidence>
<dbReference type="EMBL" id="HBGW01086684">
    <property type="protein sequence ID" value="CAD9637115.1"/>
    <property type="molecule type" value="Transcribed_RNA"/>
</dbReference>
<dbReference type="PANTHER" id="PTHR23415">
    <property type="entry name" value="CYCLIN-DEPENDENT KINASES REGULATORY SUBUNIT/60S RIBOSOME SUBUNIT BIOGENESIS PROTEIN NIP7"/>
    <property type="match status" value="1"/>
</dbReference>
<keyword evidence="2 4" id="KW-0132">Cell division</keyword>
<comment type="similarity">
    <text evidence="1 4">Belongs to the CKS family.</text>
</comment>
<evidence type="ECO:0000256" key="3">
    <source>
        <dbReference type="ARBA" id="ARBA00023306"/>
    </source>
</evidence>
<dbReference type="PROSITE" id="PS00945">
    <property type="entry name" value="CKS_2"/>
    <property type="match status" value="1"/>
</dbReference>
<comment type="function">
    <text evidence="4">Binds to the catalytic subunit of the cyclin dependent kinases and is essential for their biological function.</text>
</comment>
<dbReference type="GO" id="GO:0016538">
    <property type="term" value="F:cyclin-dependent protein serine/threonine kinase regulator activity"/>
    <property type="evidence" value="ECO:0007669"/>
    <property type="project" value="InterPro"/>
</dbReference>
<protein>
    <recommendedName>
        <fullName evidence="4">Cyclin-dependent kinases regulatory subunit</fullName>
    </recommendedName>
</protein>
<dbReference type="GO" id="GO:0051301">
    <property type="term" value="P:cell division"/>
    <property type="evidence" value="ECO:0007669"/>
    <property type="project" value="UniProtKB-UniRule"/>
</dbReference>
<keyword evidence="3 4" id="KW-0131">Cell cycle</keyword>
<dbReference type="InterPro" id="IPR000789">
    <property type="entry name" value="Cyclin-dep_kinase_reg-sub"/>
</dbReference>
<dbReference type="Pfam" id="PF01111">
    <property type="entry name" value="CKS"/>
    <property type="match status" value="1"/>
</dbReference>
<dbReference type="Gene3D" id="3.30.170.10">
    <property type="entry name" value="Cyclin-dependent kinase, regulatory subunit"/>
    <property type="match status" value="1"/>
</dbReference>
<gene>
    <name evidence="5" type="ORF">BRAN1462_LOCUS54937</name>
</gene>
<evidence type="ECO:0000313" key="5">
    <source>
        <dbReference type="EMBL" id="CAD9637115.1"/>
    </source>
</evidence>
<reference evidence="5" key="1">
    <citation type="submission" date="2021-01" db="EMBL/GenBank/DDBJ databases">
        <authorList>
            <person name="Corre E."/>
            <person name="Pelletier E."/>
            <person name="Niang G."/>
            <person name="Scheremetjew M."/>
            <person name="Finn R."/>
            <person name="Kale V."/>
            <person name="Holt S."/>
            <person name="Cochrane G."/>
            <person name="Meng A."/>
            <person name="Brown T."/>
            <person name="Cohen L."/>
        </authorList>
    </citation>
    <scope>NUCLEOTIDE SEQUENCE</scope>
    <source>
        <strain evidence="5">RCC3387</strain>
    </source>
</reference>
<accession>A0A7S2QAI6</accession>
<dbReference type="AlphaFoldDB" id="A0A7S2QAI6"/>
<sequence>MAAVHSEANQAQAHVEDMPDIDMWDPSVPAAVVQAWLSSLAPPRPEQMAQWAEETDYSDKYCDEVFEYRRVTVPVPMVRIFPLGRCMTEEEWRSFGITMSRGWEHYDNHLPERHVLLFRRVLGTDPKTGLAPPDMAEKAALRLRYIAELEHQRQLLLREKSARQEDADMF</sequence>
<proteinExistence type="inferred from homology"/>
<dbReference type="SUPFAM" id="SSF55637">
    <property type="entry name" value="Cell cycle regulatory proteins"/>
    <property type="match status" value="1"/>
</dbReference>
<dbReference type="PRINTS" id="PR00296">
    <property type="entry name" value="CYCLINKINASE"/>
</dbReference>
<dbReference type="InterPro" id="IPR036858">
    <property type="entry name" value="Cyclin-dep_kinase_reg-sub_sf"/>
</dbReference>
<name>A0A7S2QAI6_9DINO</name>
<evidence type="ECO:0000256" key="4">
    <source>
        <dbReference type="RuleBase" id="RU311113"/>
    </source>
</evidence>
<evidence type="ECO:0000256" key="1">
    <source>
        <dbReference type="ARBA" id="ARBA00007782"/>
    </source>
</evidence>